<comment type="subcellular location">
    <subcellularLocation>
        <location evidence="1">Cytoplasm</location>
    </subcellularLocation>
</comment>
<keyword evidence="2" id="KW-0963">Cytoplasm</keyword>
<organism evidence="12 13">
    <name type="scientific">Paenibacillus sacheonensis</name>
    <dbReference type="NCBI Taxonomy" id="742054"/>
    <lineage>
        <taxon>Bacteria</taxon>
        <taxon>Bacillati</taxon>
        <taxon>Bacillota</taxon>
        <taxon>Bacilli</taxon>
        <taxon>Bacillales</taxon>
        <taxon>Paenibacillaceae</taxon>
        <taxon>Paenibacillus</taxon>
    </lineage>
</organism>
<dbReference type="SMART" id="SM00448">
    <property type="entry name" value="REC"/>
    <property type="match status" value="1"/>
</dbReference>
<dbReference type="PROSITE" id="PS50110">
    <property type="entry name" value="RESPONSE_REGULATORY"/>
    <property type="match status" value="1"/>
</dbReference>
<dbReference type="Gene3D" id="3.40.50.2300">
    <property type="match status" value="1"/>
</dbReference>
<dbReference type="InterPro" id="IPR051552">
    <property type="entry name" value="HptR"/>
</dbReference>
<evidence type="ECO:0000313" key="12">
    <source>
        <dbReference type="EMBL" id="NBC72518.1"/>
    </source>
</evidence>
<evidence type="ECO:0000256" key="9">
    <source>
        <dbReference type="SAM" id="MobiDB-lite"/>
    </source>
</evidence>
<evidence type="ECO:0000259" key="11">
    <source>
        <dbReference type="PROSITE" id="PS50110"/>
    </source>
</evidence>
<evidence type="ECO:0000256" key="6">
    <source>
        <dbReference type="ARBA" id="ARBA00023125"/>
    </source>
</evidence>
<evidence type="ECO:0000256" key="3">
    <source>
        <dbReference type="ARBA" id="ARBA00022553"/>
    </source>
</evidence>
<dbReference type="Pfam" id="PF00072">
    <property type="entry name" value="Response_reg"/>
    <property type="match status" value="1"/>
</dbReference>
<feature type="domain" description="HTH araC/xylS-type" evidence="10">
    <location>
        <begin position="380"/>
        <end position="478"/>
    </location>
</feature>
<dbReference type="Proteomes" id="UP000558113">
    <property type="component" value="Unassembled WGS sequence"/>
</dbReference>
<dbReference type="Gene3D" id="1.10.10.60">
    <property type="entry name" value="Homeodomain-like"/>
    <property type="match status" value="2"/>
</dbReference>
<gene>
    <name evidence="12" type="ORF">GT003_26270</name>
</gene>
<dbReference type="Pfam" id="PF12833">
    <property type="entry name" value="HTH_18"/>
    <property type="match status" value="1"/>
</dbReference>
<dbReference type="SUPFAM" id="SSF46689">
    <property type="entry name" value="Homeodomain-like"/>
    <property type="match status" value="2"/>
</dbReference>
<keyword evidence="13" id="KW-1185">Reference proteome</keyword>
<dbReference type="GO" id="GO:0003700">
    <property type="term" value="F:DNA-binding transcription factor activity"/>
    <property type="evidence" value="ECO:0007669"/>
    <property type="project" value="InterPro"/>
</dbReference>
<comment type="caution">
    <text evidence="12">The sequence shown here is derived from an EMBL/GenBank/DDBJ whole genome shotgun (WGS) entry which is preliminary data.</text>
</comment>
<dbReference type="EMBL" id="JAAAMU010000020">
    <property type="protein sequence ID" value="NBC72518.1"/>
    <property type="molecule type" value="Genomic_DNA"/>
</dbReference>
<dbReference type="GO" id="GO:0043565">
    <property type="term" value="F:sequence-specific DNA binding"/>
    <property type="evidence" value="ECO:0007669"/>
    <property type="project" value="InterPro"/>
</dbReference>
<dbReference type="OrthoDB" id="342399at2"/>
<evidence type="ECO:0000259" key="10">
    <source>
        <dbReference type="PROSITE" id="PS01124"/>
    </source>
</evidence>
<protein>
    <submittedName>
        <fullName evidence="12">Response regulator</fullName>
    </submittedName>
</protein>
<dbReference type="GO" id="GO:0005737">
    <property type="term" value="C:cytoplasm"/>
    <property type="evidence" value="ECO:0007669"/>
    <property type="project" value="UniProtKB-SubCell"/>
</dbReference>
<evidence type="ECO:0000256" key="4">
    <source>
        <dbReference type="ARBA" id="ARBA00023012"/>
    </source>
</evidence>
<accession>A0A7X4YTY9</accession>
<feature type="modified residue" description="4-aspartylphosphate" evidence="8">
    <location>
        <position position="55"/>
    </location>
</feature>
<keyword evidence="6" id="KW-0238">DNA-binding</keyword>
<keyword evidence="3 8" id="KW-0597">Phosphoprotein</keyword>
<dbReference type="InterPro" id="IPR011006">
    <property type="entry name" value="CheY-like_superfamily"/>
</dbReference>
<dbReference type="InterPro" id="IPR001789">
    <property type="entry name" value="Sig_transdc_resp-reg_receiver"/>
</dbReference>
<evidence type="ECO:0000256" key="2">
    <source>
        <dbReference type="ARBA" id="ARBA00022490"/>
    </source>
</evidence>
<proteinExistence type="predicted"/>
<dbReference type="SMART" id="SM00342">
    <property type="entry name" value="HTH_ARAC"/>
    <property type="match status" value="1"/>
</dbReference>
<evidence type="ECO:0000256" key="5">
    <source>
        <dbReference type="ARBA" id="ARBA00023015"/>
    </source>
</evidence>
<sequence length="495" mass="55563">MYNVLLVDDENLVIKSLEAGVDWSRSGFRVAGKANNGAKALQLVADLKPHIVFTDIRMPGMSGLELIKSIKTLDPDIQIVVISGYAEFAYVQKSLNYGVLGYCLKPFDDYEIETLLRTAAKTIGEIKLKRESHLLELMDDQPTETSRDAFLQILSDAGLLADTVHVAVAIGKGRLTFPAGTKTISFHLGSARCGYFVQYPDGGPAADLLGAPVPEGILGIGIVRSERDMGAMIRTIEQATARAWDFFIQGRNDCYGEREECGDGDSGEEKANGLVRSLEQAISKKNAALLLTLLGDMLLPANKRCLRIHHALKIYNIVYFHVSYGRVNSPEDDYIFSKEQLFHLYRGFDAMIGSLIELLRDTGGSSPIREENRTEHANLKEIVKHIQEQYRTDISIQSISKRFFMNANYLSQLFKREMKVTFTDYLTKVRIQQAKVLLRDSGLSIGEVAEHVGFRDYFYFIRTFKKHARLTPRQYRLQEKSDSGGAAPVREAEER</sequence>
<dbReference type="PANTHER" id="PTHR42713">
    <property type="entry name" value="HISTIDINE KINASE-RELATED"/>
    <property type="match status" value="1"/>
</dbReference>
<evidence type="ECO:0000313" key="13">
    <source>
        <dbReference type="Proteomes" id="UP000558113"/>
    </source>
</evidence>
<keyword evidence="7" id="KW-0804">Transcription</keyword>
<dbReference type="InterPro" id="IPR018060">
    <property type="entry name" value="HTH_AraC"/>
</dbReference>
<name>A0A7X4YTY9_9BACL</name>
<keyword evidence="5" id="KW-0805">Transcription regulation</keyword>
<evidence type="ECO:0000256" key="8">
    <source>
        <dbReference type="PROSITE-ProRule" id="PRU00169"/>
    </source>
</evidence>
<evidence type="ECO:0000256" key="7">
    <source>
        <dbReference type="ARBA" id="ARBA00023163"/>
    </source>
</evidence>
<dbReference type="RefSeq" id="WP_161703596.1">
    <property type="nucleotide sequence ID" value="NZ_JAAAMU010000020.1"/>
</dbReference>
<feature type="domain" description="Response regulatory" evidence="11">
    <location>
        <begin position="3"/>
        <end position="120"/>
    </location>
</feature>
<dbReference type="AlphaFoldDB" id="A0A7X4YTY9"/>
<reference evidence="12 13" key="1">
    <citation type="submission" date="2020-01" db="EMBL/GenBank/DDBJ databases">
        <title>Paenibacillus soybeanensis sp. nov. isolated from the nodules of soybean (Glycine max(L.) Merr).</title>
        <authorList>
            <person name="Wang H."/>
        </authorList>
    </citation>
    <scope>NUCLEOTIDE SEQUENCE [LARGE SCALE GENOMIC DNA]</scope>
    <source>
        <strain evidence="12 13">DSM 23054</strain>
    </source>
</reference>
<keyword evidence="4" id="KW-0902">Two-component regulatory system</keyword>
<dbReference type="PROSITE" id="PS00041">
    <property type="entry name" value="HTH_ARAC_FAMILY_1"/>
    <property type="match status" value="1"/>
</dbReference>
<dbReference type="GO" id="GO:0000160">
    <property type="term" value="P:phosphorelay signal transduction system"/>
    <property type="evidence" value="ECO:0007669"/>
    <property type="project" value="UniProtKB-KW"/>
</dbReference>
<dbReference type="SUPFAM" id="SSF52172">
    <property type="entry name" value="CheY-like"/>
    <property type="match status" value="1"/>
</dbReference>
<dbReference type="CDD" id="cd17536">
    <property type="entry name" value="REC_YesN-like"/>
    <property type="match status" value="1"/>
</dbReference>
<dbReference type="PROSITE" id="PS01124">
    <property type="entry name" value="HTH_ARAC_FAMILY_2"/>
    <property type="match status" value="1"/>
</dbReference>
<dbReference type="PANTHER" id="PTHR42713:SF3">
    <property type="entry name" value="TRANSCRIPTIONAL REGULATORY PROTEIN HPTR"/>
    <property type="match status" value="1"/>
</dbReference>
<feature type="region of interest" description="Disordered" evidence="9">
    <location>
        <begin position="475"/>
        <end position="495"/>
    </location>
</feature>
<evidence type="ECO:0000256" key="1">
    <source>
        <dbReference type="ARBA" id="ARBA00004496"/>
    </source>
</evidence>
<dbReference type="InterPro" id="IPR018062">
    <property type="entry name" value="HTH_AraC-typ_CS"/>
</dbReference>
<dbReference type="InterPro" id="IPR009057">
    <property type="entry name" value="Homeodomain-like_sf"/>
</dbReference>